<reference evidence="3" key="1">
    <citation type="journal article" date="2014" name="BMC Genomics">
        <title>Characterizing the developmental transcriptome of the oriental fruit fly, Bactrocera dorsalis (Diptera: Tephritidae) through comparative genomic analysis with Drosophila melanogaster utilizing modENCODE datasets.</title>
        <authorList>
            <person name="Geib S.M."/>
            <person name="Calla B."/>
            <person name="Hall B."/>
            <person name="Hou S."/>
            <person name="Manoukis N.C."/>
        </authorList>
    </citation>
    <scope>NUCLEOTIDE SEQUENCE</scope>
    <source>
        <strain evidence="3">Punador</strain>
    </source>
</reference>
<dbReference type="OrthoDB" id="5951542at2759"/>
<dbReference type="CDD" id="cd12876">
    <property type="entry name" value="SPRY_SOCS3"/>
    <property type="match status" value="1"/>
</dbReference>
<dbReference type="Gene3D" id="2.60.120.920">
    <property type="match status" value="1"/>
</dbReference>
<dbReference type="InterPro" id="IPR050672">
    <property type="entry name" value="FBXO45-Fsn/SPSB_families"/>
</dbReference>
<dbReference type="Pfam" id="PF00622">
    <property type="entry name" value="SPRY"/>
    <property type="match status" value="1"/>
</dbReference>
<evidence type="ECO:0000313" key="3">
    <source>
        <dbReference type="EMBL" id="JAC43167.1"/>
    </source>
</evidence>
<dbReference type="SUPFAM" id="SSF49899">
    <property type="entry name" value="Concanavalin A-like lectins/glucanases"/>
    <property type="match status" value="1"/>
</dbReference>
<dbReference type="GO" id="GO:0019005">
    <property type="term" value="C:SCF ubiquitin ligase complex"/>
    <property type="evidence" value="ECO:0007669"/>
    <property type="project" value="TreeGrafter"/>
</dbReference>
<dbReference type="EMBL" id="GAKP01015785">
    <property type="protein sequence ID" value="JAC43167.1"/>
    <property type="molecule type" value="Transcribed_RNA"/>
</dbReference>
<dbReference type="SMART" id="SM00449">
    <property type="entry name" value="SPRY"/>
    <property type="match status" value="1"/>
</dbReference>
<dbReference type="GO" id="GO:0043161">
    <property type="term" value="P:proteasome-mediated ubiquitin-dependent protein catabolic process"/>
    <property type="evidence" value="ECO:0007669"/>
    <property type="project" value="TreeGrafter"/>
</dbReference>
<evidence type="ECO:0000259" key="2">
    <source>
        <dbReference type="PROSITE" id="PS50188"/>
    </source>
</evidence>
<accession>A0A034VM46</accession>
<proteinExistence type="predicted"/>
<dbReference type="InterPro" id="IPR001870">
    <property type="entry name" value="B30.2/SPRY"/>
</dbReference>
<dbReference type="InterPro" id="IPR003877">
    <property type="entry name" value="SPRY_dom"/>
</dbReference>
<dbReference type="InterPro" id="IPR035754">
    <property type="entry name" value="SPRY_SPSB3"/>
</dbReference>
<dbReference type="AlphaFoldDB" id="A0A034VM46"/>
<protein>
    <submittedName>
        <fullName evidence="3">SPRY domain-containing SOCS box protein 3</fullName>
    </submittedName>
</protein>
<dbReference type="InterPro" id="IPR013320">
    <property type="entry name" value="ConA-like_dom_sf"/>
</dbReference>
<dbReference type="PANTHER" id="PTHR12245">
    <property type="entry name" value="SPRY DOMAIN CONTAINING SOCS BOX PROTEIN"/>
    <property type="match status" value="1"/>
</dbReference>
<gene>
    <name evidence="3" type="primary">SPSB3</name>
</gene>
<keyword evidence="1" id="KW-0833">Ubl conjugation pathway</keyword>
<feature type="domain" description="B30.2/SPRY" evidence="2">
    <location>
        <begin position="41"/>
        <end position="253"/>
    </location>
</feature>
<dbReference type="InterPro" id="IPR043136">
    <property type="entry name" value="B30.2/SPRY_sf"/>
</dbReference>
<dbReference type="PROSITE" id="PS50188">
    <property type="entry name" value="B302_SPRY"/>
    <property type="match status" value="1"/>
</dbReference>
<sequence length="367" mass="41872">MSHRRQLYINATQRPIEPFCDCAFPQSVLLATYKGYIPDLVNCRCGERVVENKNENLENTVTKDSNVEKAPEEIVCQPNGLQWSWEQNETTDTLIKGADITFHPTYSQGTAIVRSERPLKAGMVHFWEMRIITPLAGTDVMFGIGTDKVELNQFQYHFVSALGTNAQSWGFSYNGKIQHNGVQLPYGLKFSQGCIVGICLDRARGTLEFYLNRRSLGVAYTNIPLDPEVKLYAMVCSTAAKSVVRLINSTSQADCLQLRAFKALSKQPKDLQLLRQMPGFRGILNDYWFLTPPVRYSRRNAASELDIADEAVLSKSRLSRKQKYKDDDFDIDDLYSNAHKIAMRCSPEKDDDLHPSEFFDEYFHFLF</sequence>
<evidence type="ECO:0000256" key="1">
    <source>
        <dbReference type="ARBA" id="ARBA00022786"/>
    </source>
</evidence>
<name>A0A034VM46_BACDO</name>
<dbReference type="PANTHER" id="PTHR12245:SF5">
    <property type="entry name" value="SPRY DOMAIN-CONTAINING SOCS BOX PROTEIN 3"/>
    <property type="match status" value="1"/>
</dbReference>
<organism evidence="3">
    <name type="scientific">Bactrocera dorsalis</name>
    <name type="common">Oriental fruit fly</name>
    <name type="synonym">Dacus dorsalis</name>
    <dbReference type="NCBI Taxonomy" id="27457"/>
    <lineage>
        <taxon>Eukaryota</taxon>
        <taxon>Metazoa</taxon>
        <taxon>Ecdysozoa</taxon>
        <taxon>Arthropoda</taxon>
        <taxon>Hexapoda</taxon>
        <taxon>Insecta</taxon>
        <taxon>Pterygota</taxon>
        <taxon>Neoptera</taxon>
        <taxon>Endopterygota</taxon>
        <taxon>Diptera</taxon>
        <taxon>Brachycera</taxon>
        <taxon>Muscomorpha</taxon>
        <taxon>Tephritoidea</taxon>
        <taxon>Tephritidae</taxon>
        <taxon>Bactrocera</taxon>
        <taxon>Bactrocera</taxon>
    </lineage>
</organism>